<reference evidence="2" key="1">
    <citation type="submission" date="2021-03" db="EMBL/GenBank/DDBJ databases">
        <title>Whole genome shotgun sequence of Actinoplanes auranticolor NBRC 12245.</title>
        <authorList>
            <person name="Komaki H."/>
            <person name="Tamura T."/>
        </authorList>
    </citation>
    <scope>NUCLEOTIDE SEQUENCE</scope>
    <source>
        <strain evidence="2">NBRC 12245</strain>
    </source>
</reference>
<feature type="transmembrane region" description="Helical" evidence="1">
    <location>
        <begin position="174"/>
        <end position="193"/>
    </location>
</feature>
<keyword evidence="1" id="KW-0472">Membrane</keyword>
<sequence>MSVMRAELTKFRSVPSTAWSLLSALTLIVAFGVMYAMVRVTRPPADPTGFDAVEVSLAGVQVAQLAVGILGVMVITNEYASGLIRTTLAAVPRRIPVLWGKAAVLATVIFTLCLPAVFGAFLSGQSVLSAERLDISLDEPAVARAVVGGALYLAVVAVIGLGLGTILRHTAGGVAAVIGFLLGPQMLTGFLPAELADDMYRWLPSPAGLAITTTAPGSTLLSPWSGFAVFLLYAAGLLTLAAWRLRRHDA</sequence>
<organism evidence="2 3">
    <name type="scientific">Actinoplanes auranticolor</name>
    <dbReference type="NCBI Taxonomy" id="47988"/>
    <lineage>
        <taxon>Bacteria</taxon>
        <taxon>Bacillati</taxon>
        <taxon>Actinomycetota</taxon>
        <taxon>Actinomycetes</taxon>
        <taxon>Micromonosporales</taxon>
        <taxon>Micromonosporaceae</taxon>
        <taxon>Actinoplanes</taxon>
    </lineage>
</organism>
<proteinExistence type="predicted"/>
<evidence type="ECO:0000256" key="1">
    <source>
        <dbReference type="SAM" id="Phobius"/>
    </source>
</evidence>
<feature type="transmembrane region" description="Helical" evidence="1">
    <location>
        <begin position="142"/>
        <end position="167"/>
    </location>
</feature>
<protein>
    <submittedName>
        <fullName evidence="2">ABC transporter permease</fullName>
    </submittedName>
</protein>
<accession>A0A919SZX2</accession>
<keyword evidence="3" id="KW-1185">Reference proteome</keyword>
<feature type="transmembrane region" description="Helical" evidence="1">
    <location>
        <begin position="21"/>
        <end position="38"/>
    </location>
</feature>
<dbReference type="AlphaFoldDB" id="A0A919SZX2"/>
<evidence type="ECO:0000313" key="3">
    <source>
        <dbReference type="Proteomes" id="UP000681340"/>
    </source>
</evidence>
<feature type="transmembrane region" description="Helical" evidence="1">
    <location>
        <begin position="224"/>
        <end position="243"/>
    </location>
</feature>
<evidence type="ECO:0000313" key="2">
    <source>
        <dbReference type="EMBL" id="GIM80779.1"/>
    </source>
</evidence>
<dbReference type="EMBL" id="BOQL01000107">
    <property type="protein sequence ID" value="GIM80779.1"/>
    <property type="molecule type" value="Genomic_DNA"/>
</dbReference>
<keyword evidence="1" id="KW-1133">Transmembrane helix</keyword>
<comment type="caution">
    <text evidence="2">The sequence shown here is derived from an EMBL/GenBank/DDBJ whole genome shotgun (WGS) entry which is preliminary data.</text>
</comment>
<name>A0A919SZX2_9ACTN</name>
<keyword evidence="1" id="KW-0812">Transmembrane</keyword>
<dbReference type="Proteomes" id="UP000681340">
    <property type="component" value="Unassembled WGS sequence"/>
</dbReference>
<gene>
    <name evidence="2" type="ORF">Aau02nite_92060</name>
</gene>
<feature type="transmembrane region" description="Helical" evidence="1">
    <location>
        <begin position="58"/>
        <end position="77"/>
    </location>
</feature>
<feature type="transmembrane region" description="Helical" evidence="1">
    <location>
        <begin position="98"/>
        <end position="122"/>
    </location>
</feature>
<dbReference type="RefSeq" id="WP_212994972.1">
    <property type="nucleotide sequence ID" value="NZ_BAABEA010000002.1"/>
</dbReference>